<organism evidence="2 3">
    <name type="scientific">Anncaliia algerae PRA339</name>
    <dbReference type="NCBI Taxonomy" id="1288291"/>
    <lineage>
        <taxon>Eukaryota</taxon>
        <taxon>Fungi</taxon>
        <taxon>Fungi incertae sedis</taxon>
        <taxon>Microsporidia</taxon>
        <taxon>Tubulinosematoidea</taxon>
        <taxon>Tubulinosematidae</taxon>
        <taxon>Anncaliia</taxon>
    </lineage>
</organism>
<dbReference type="EMBL" id="KK365188">
    <property type="protein sequence ID" value="KCZ80305.1"/>
    <property type="molecule type" value="Genomic_DNA"/>
</dbReference>
<dbReference type="PANTHER" id="PTHR47163:SF2">
    <property type="entry name" value="SI:DKEY-17M8.2"/>
    <property type="match status" value="1"/>
</dbReference>
<dbReference type="STRING" id="1288291.A0A059EZE7"/>
<name>A0A059EZE7_9MICR</name>
<dbReference type="NCBIfam" id="NF033547">
    <property type="entry name" value="transpos_IS1595"/>
    <property type="match status" value="1"/>
</dbReference>
<dbReference type="Pfam" id="PF12762">
    <property type="entry name" value="DDE_Tnp_IS1595"/>
    <property type="match status" value="1"/>
</dbReference>
<accession>A0A059EZE7</accession>
<evidence type="ECO:0000259" key="1">
    <source>
        <dbReference type="SMART" id="SM01126"/>
    </source>
</evidence>
<dbReference type="Proteomes" id="UP000030655">
    <property type="component" value="Unassembled WGS sequence"/>
</dbReference>
<proteinExistence type="predicted"/>
<sequence>MNLKLFEETIGKYNCEELMNFCMLNNIFKKKMKCTESCLNYMKLEKASKYIDKYAWRCYNKNCNKYKQRKSIRTGSNFVNINLSMHQILKILLMFSCNISKESIVQLLSISPKSLKKIIDIFIQLMKLENDNMKPFGGPGTLVQVDETMLNFKCKSHRGRSPANRTDALVIVEINSKVLRVYAETIPNKSKEIILPIICKRVIPGTTIHTDEHKTYSILSKIGFVHNSVCHKYSFINKENGAHTQHVESINNLIKSEIKKRRGVRKVDRDNFLSEFIWKWNNKASLYNSLMNLIKID</sequence>
<reference evidence="3" key="1">
    <citation type="submission" date="2013-02" db="EMBL/GenBank/DDBJ databases">
        <authorList>
            <consortium name="The Broad Institute Genome Sequencing Platform"/>
            <person name="Cuomo C."/>
            <person name="Becnel J."/>
            <person name="Sanscrainte N."/>
            <person name="Walker B."/>
            <person name="Young S.K."/>
            <person name="Zeng Q."/>
            <person name="Gargeya S."/>
            <person name="Fitzgerald M."/>
            <person name="Haas B."/>
            <person name="Abouelleil A."/>
            <person name="Alvarado L."/>
            <person name="Arachchi H.M."/>
            <person name="Berlin A.M."/>
            <person name="Chapman S.B."/>
            <person name="Dewar J."/>
            <person name="Goldberg J."/>
            <person name="Griggs A."/>
            <person name="Gujja S."/>
            <person name="Hansen M."/>
            <person name="Howarth C."/>
            <person name="Imamovic A."/>
            <person name="Larimer J."/>
            <person name="McCowan C."/>
            <person name="Murphy C."/>
            <person name="Neiman D."/>
            <person name="Pearson M."/>
            <person name="Priest M."/>
            <person name="Roberts A."/>
            <person name="Saif S."/>
            <person name="Shea T."/>
            <person name="Sisk P."/>
            <person name="Sykes S."/>
            <person name="Wortman J."/>
            <person name="Nusbaum C."/>
            <person name="Birren B."/>
        </authorList>
    </citation>
    <scope>NUCLEOTIDE SEQUENCE [LARGE SCALE GENOMIC DNA]</scope>
    <source>
        <strain evidence="3">PRA339</strain>
    </source>
</reference>
<protein>
    <recommendedName>
        <fullName evidence="1">ISXO2-like transposase domain-containing protein</fullName>
    </recommendedName>
</protein>
<dbReference type="InterPro" id="IPR024445">
    <property type="entry name" value="Tnp_ISXO2-like"/>
</dbReference>
<feature type="domain" description="ISXO2-like transposase" evidence="1">
    <location>
        <begin position="135"/>
        <end position="281"/>
    </location>
</feature>
<dbReference type="VEuPathDB" id="MicrosporidiaDB:H312_02273"/>
<dbReference type="HOGENOM" id="CLU_044348_0_0_1"/>
<dbReference type="SMART" id="SM01126">
    <property type="entry name" value="DDE_Tnp_IS1595"/>
    <property type="match status" value="1"/>
</dbReference>
<evidence type="ECO:0000313" key="3">
    <source>
        <dbReference type="Proteomes" id="UP000030655"/>
    </source>
</evidence>
<dbReference type="InterPro" id="IPR053164">
    <property type="entry name" value="IS1016-like_transposase"/>
</dbReference>
<dbReference type="OrthoDB" id="10393213at2759"/>
<reference evidence="2 3" key="2">
    <citation type="submission" date="2014-03" db="EMBL/GenBank/DDBJ databases">
        <title>The Genome Sequence of Anncaliia algerae insect isolate PRA339.</title>
        <authorList>
            <consortium name="The Broad Institute Genome Sequencing Platform"/>
            <consortium name="The Broad Institute Genome Sequencing Center for Infectious Disease"/>
            <person name="Cuomo C."/>
            <person name="Becnel J."/>
            <person name="Sanscrainte N."/>
            <person name="Walker B."/>
            <person name="Young S.K."/>
            <person name="Zeng Q."/>
            <person name="Gargeya S."/>
            <person name="Fitzgerald M."/>
            <person name="Haas B."/>
            <person name="Abouelleil A."/>
            <person name="Alvarado L."/>
            <person name="Arachchi H.M."/>
            <person name="Berlin A.M."/>
            <person name="Chapman S.B."/>
            <person name="Dewar J."/>
            <person name="Goldberg J."/>
            <person name="Griggs A."/>
            <person name="Gujja S."/>
            <person name="Hansen M."/>
            <person name="Howarth C."/>
            <person name="Imamovic A."/>
            <person name="Larimer J."/>
            <person name="McCowan C."/>
            <person name="Murphy C."/>
            <person name="Neiman D."/>
            <person name="Pearson M."/>
            <person name="Priest M."/>
            <person name="Roberts A."/>
            <person name="Saif S."/>
            <person name="Shea T."/>
            <person name="Sisk P."/>
            <person name="Sykes S."/>
            <person name="Wortman J."/>
            <person name="Nusbaum C."/>
            <person name="Birren B."/>
        </authorList>
    </citation>
    <scope>NUCLEOTIDE SEQUENCE [LARGE SCALE GENOMIC DNA]</scope>
    <source>
        <strain evidence="2 3">PRA339</strain>
    </source>
</reference>
<keyword evidence="3" id="KW-1185">Reference proteome</keyword>
<dbReference type="AlphaFoldDB" id="A0A059EZE7"/>
<gene>
    <name evidence="2" type="ORF">H312_02273</name>
</gene>
<evidence type="ECO:0000313" key="2">
    <source>
        <dbReference type="EMBL" id="KCZ80305.1"/>
    </source>
</evidence>
<dbReference type="PANTHER" id="PTHR47163">
    <property type="entry name" value="DDE_TNP_IS1595 DOMAIN-CONTAINING PROTEIN"/>
    <property type="match status" value="1"/>
</dbReference>